<comment type="caution">
    <text evidence="1">The sequence shown here is derived from an EMBL/GenBank/DDBJ whole genome shotgun (WGS) entry which is preliminary data.</text>
</comment>
<gene>
    <name evidence="1" type="ORF">B4167_1246</name>
</gene>
<protein>
    <submittedName>
        <fullName evidence="1">Thioredoxin reductase</fullName>
        <ecNumber evidence="1">1.8.1.9</ecNumber>
    </submittedName>
</protein>
<dbReference type="AlphaFoldDB" id="A0ABD4A2R6"/>
<organism evidence="1 2">
    <name type="scientific">Caldibacillus thermoamylovorans</name>
    <dbReference type="NCBI Taxonomy" id="35841"/>
    <lineage>
        <taxon>Bacteria</taxon>
        <taxon>Bacillati</taxon>
        <taxon>Bacillota</taxon>
        <taxon>Bacilli</taxon>
        <taxon>Bacillales</taxon>
        <taxon>Bacillaceae</taxon>
        <taxon>Caldibacillus</taxon>
    </lineage>
</organism>
<accession>A0ABD4A2R6</accession>
<dbReference type="EMBL" id="JXLU01000136">
    <property type="protein sequence ID" value="KIO70839.1"/>
    <property type="molecule type" value="Genomic_DNA"/>
</dbReference>
<reference evidence="1 2" key="1">
    <citation type="submission" date="2015-01" db="EMBL/GenBank/DDBJ databases">
        <title>Draft Genome Sequences of Four Bacillus thermoamylovorans Strains, Isolated From Food Products.</title>
        <authorList>
            <person name="Krawcyk A.O."/>
            <person name="Berendsen E.M."/>
            <person name="Eijlander R.T."/>
            <person name="de Jong A."/>
            <person name="Wells-Bennik M."/>
            <person name="Kuipers O.P."/>
        </authorList>
    </citation>
    <scope>NUCLEOTIDE SEQUENCE [LARGE SCALE GENOMIC DNA]</scope>
    <source>
        <strain evidence="1 2">B4167</strain>
    </source>
</reference>
<dbReference type="EC" id="1.8.1.9" evidence="1"/>
<dbReference type="Proteomes" id="UP000032076">
    <property type="component" value="Unassembled WGS sequence"/>
</dbReference>
<dbReference type="GO" id="GO:0004791">
    <property type="term" value="F:thioredoxin-disulfide reductase (NADPH) activity"/>
    <property type="evidence" value="ECO:0007669"/>
    <property type="project" value="UniProtKB-EC"/>
</dbReference>
<evidence type="ECO:0000313" key="2">
    <source>
        <dbReference type="Proteomes" id="UP000032076"/>
    </source>
</evidence>
<keyword evidence="1" id="KW-0560">Oxidoreductase</keyword>
<name>A0ABD4A2R6_9BACI</name>
<evidence type="ECO:0000313" key="1">
    <source>
        <dbReference type="EMBL" id="KIO70839.1"/>
    </source>
</evidence>
<sequence length="67" mass="7567">MRKRNATILLNSTIETLIPHDHQDKIKQVVVKNVVTEETNAIDTDHLIVSHGFDREGSLQFASSIQL</sequence>
<proteinExistence type="predicted"/>